<gene>
    <name evidence="2" type="ORF">EUGRSUZ_I01034</name>
</gene>
<dbReference type="InParanoid" id="A0A059AMS5"/>
<dbReference type="GO" id="GO:0016747">
    <property type="term" value="F:acyltransferase activity, transferring groups other than amino-acyl groups"/>
    <property type="evidence" value="ECO:0000318"/>
    <property type="project" value="GO_Central"/>
</dbReference>
<dbReference type="AlphaFoldDB" id="A0A059AMS5"/>
<protein>
    <recommendedName>
        <fullName evidence="3">Serine carboxypeptidase-like 18</fullName>
    </recommendedName>
</protein>
<evidence type="ECO:0008006" key="3">
    <source>
        <dbReference type="Google" id="ProtNLM"/>
    </source>
</evidence>
<dbReference type="GO" id="GO:0019748">
    <property type="term" value="P:secondary metabolic process"/>
    <property type="evidence" value="ECO:0000318"/>
    <property type="project" value="GO_Central"/>
</dbReference>
<organism evidence="2">
    <name type="scientific">Eucalyptus grandis</name>
    <name type="common">Flooded gum</name>
    <dbReference type="NCBI Taxonomy" id="71139"/>
    <lineage>
        <taxon>Eukaryota</taxon>
        <taxon>Viridiplantae</taxon>
        <taxon>Streptophyta</taxon>
        <taxon>Embryophyta</taxon>
        <taxon>Tracheophyta</taxon>
        <taxon>Spermatophyta</taxon>
        <taxon>Magnoliopsida</taxon>
        <taxon>eudicotyledons</taxon>
        <taxon>Gunneridae</taxon>
        <taxon>Pentapetalae</taxon>
        <taxon>rosids</taxon>
        <taxon>malvids</taxon>
        <taxon>Myrtales</taxon>
        <taxon>Myrtaceae</taxon>
        <taxon>Myrtoideae</taxon>
        <taxon>Eucalypteae</taxon>
        <taxon>Eucalyptus</taxon>
    </lineage>
</organism>
<dbReference type="GO" id="GO:0004185">
    <property type="term" value="F:serine-type carboxypeptidase activity"/>
    <property type="evidence" value="ECO:0007669"/>
    <property type="project" value="InterPro"/>
</dbReference>
<dbReference type="GO" id="GO:0006508">
    <property type="term" value="P:proteolysis"/>
    <property type="evidence" value="ECO:0007669"/>
    <property type="project" value="InterPro"/>
</dbReference>
<reference evidence="2" key="1">
    <citation type="submission" date="2013-07" db="EMBL/GenBank/DDBJ databases">
        <title>The genome of Eucalyptus grandis.</title>
        <authorList>
            <person name="Schmutz J."/>
            <person name="Hayes R."/>
            <person name="Myburg A."/>
            <person name="Tuskan G."/>
            <person name="Grattapaglia D."/>
            <person name="Rokhsar D.S."/>
        </authorList>
    </citation>
    <scope>NUCLEOTIDE SEQUENCE</scope>
    <source>
        <tissue evidence="2">Leaf extractions</tissue>
    </source>
</reference>
<proteinExistence type="inferred from homology"/>
<name>A0A059AMS5_EUCGR</name>
<dbReference type="SUPFAM" id="SSF53474">
    <property type="entry name" value="alpha/beta-Hydrolases"/>
    <property type="match status" value="1"/>
</dbReference>
<dbReference type="Gramene" id="KCW55059">
    <property type="protein sequence ID" value="KCW55059"/>
    <property type="gene ID" value="EUGRSUZ_I01034"/>
</dbReference>
<dbReference type="Gene3D" id="3.40.50.1820">
    <property type="entry name" value="alpha/beta hydrolase"/>
    <property type="match status" value="2"/>
</dbReference>
<dbReference type="Pfam" id="PF00450">
    <property type="entry name" value="Peptidase_S10"/>
    <property type="match status" value="1"/>
</dbReference>
<comment type="similarity">
    <text evidence="1">Belongs to the peptidase S10 family.</text>
</comment>
<dbReference type="PANTHER" id="PTHR11802:SF377">
    <property type="entry name" value="SERINE CARBOXYPEPTIDASE-LIKE 18"/>
    <property type="match status" value="1"/>
</dbReference>
<dbReference type="PANTHER" id="PTHR11802">
    <property type="entry name" value="SERINE PROTEASE FAMILY S10 SERINE CARBOXYPEPTIDASE"/>
    <property type="match status" value="1"/>
</dbReference>
<evidence type="ECO:0000256" key="1">
    <source>
        <dbReference type="ARBA" id="ARBA00009431"/>
    </source>
</evidence>
<accession>A0A059AMS5</accession>
<dbReference type="InterPro" id="IPR029058">
    <property type="entry name" value="AB_hydrolase_fold"/>
</dbReference>
<evidence type="ECO:0000313" key="2">
    <source>
        <dbReference type="EMBL" id="KCW55059.1"/>
    </source>
</evidence>
<dbReference type="InterPro" id="IPR001563">
    <property type="entry name" value="Peptidase_S10"/>
</dbReference>
<dbReference type="EMBL" id="KK198761">
    <property type="protein sequence ID" value="KCW55059.1"/>
    <property type="molecule type" value="Genomic_DNA"/>
</dbReference>
<sequence length="307" mass="34906">MACPIGSALRFRILNTIIIWSKASIIFVDSPVGTGFSYSTTEQGWYTSDSSLAEQVHEFLRKWLAEHLQYIAVQLFIGGDSYFGMVVPIVTKYVVDVALRMALISDEFYEAAKTSCNETYVNVDPSNTECWTALGPIKRCVKDLYGDDILEPKFVFASPKENPDLGRRSNFNYALSCMWSHYLRVRKALNVRPRKRSNKSLAYTKDVQSVVEVHKNLSTLGLEVLGECGDCDMVVPFVGMIEWIKRLNLTTVNDWQPWFVDGQVAGYTKKHSEHGHRLTYATVTGAGHPALEYCRRECCEMSMRWVH</sequence>
<dbReference type="PRINTS" id="PR00724">
    <property type="entry name" value="CRBOXYPTASEC"/>
</dbReference>